<keyword evidence="2" id="KW-1185">Reference proteome</keyword>
<gene>
    <name evidence="1" type="ORF">AN396_10925</name>
</gene>
<evidence type="ECO:0000313" key="1">
    <source>
        <dbReference type="EMBL" id="ONI38364.1"/>
    </source>
</evidence>
<dbReference type="Proteomes" id="UP000188605">
    <property type="component" value="Unassembled WGS sequence"/>
</dbReference>
<comment type="caution">
    <text evidence="1">The sequence shown here is derived from an EMBL/GenBank/DDBJ whole genome shotgun (WGS) entry which is preliminary data.</text>
</comment>
<proteinExistence type="predicted"/>
<reference evidence="1" key="1">
    <citation type="submission" date="2016-08" db="EMBL/GenBank/DDBJ databases">
        <authorList>
            <person name="Ngugi D.K."/>
            <person name="Miyake S."/>
            <person name="Stingl U."/>
        </authorList>
    </citation>
    <scope>NUCLEOTIDE SEQUENCE</scope>
    <source>
        <strain evidence="1">SCG-B11WGA-EpuloA1</strain>
    </source>
</reference>
<evidence type="ECO:0000313" key="2">
    <source>
        <dbReference type="Proteomes" id="UP000188605"/>
    </source>
</evidence>
<dbReference type="EMBL" id="LJDB01000089">
    <property type="protein sequence ID" value="ONI38364.1"/>
    <property type="molecule type" value="Genomic_DNA"/>
</dbReference>
<name>A0ACC8X905_9FIRM</name>
<protein>
    <submittedName>
        <fullName evidence="1">L-sorbose 1-phosphate reductase</fullName>
    </submittedName>
</protein>
<sequence>MQAKAAVLYGKNKIKVSAINLPEIGEEELLVKVVSNSLCFSTYKAATLGEDHKRVPNDIKENPIITGHEFAGIIAKVGSKLTDKFIVGDKFVLQPAMGLDSGYSAGYSYAEFGGNATYCIIPKVAIDLGCVLPYEGEYFANASLAEPMCCIIGAFEAAYHTIEYDYNHYMGIKKDGRLALLGATGPMGIGAIDYAINGKVKPKQIVVTDINQERINRAKTLISEEYAKERGVDLIYMNVSSNNATQKLLDITNGKGYDDVFVLIANSQIMIQADNILGRDGCLNIFAGPTDKNFQVPFNFYNVHYNQAHVVGTSGGSTGDMLTSLTLSAEGKINPSYMISHIGGLNSAPESILNLEKLQAGKRLIYPHIDLDLTAINDFEELGKNNDLFRNLAVICKKYNNIWSEEAEKYLFKYFSFDPYKLD</sequence>
<organism evidence="1 2">
    <name type="scientific">Candidatus Epulonipiscium fishelsonii</name>
    <dbReference type="NCBI Taxonomy" id="77094"/>
    <lineage>
        <taxon>Bacteria</taxon>
        <taxon>Bacillati</taxon>
        <taxon>Bacillota</taxon>
        <taxon>Clostridia</taxon>
        <taxon>Lachnospirales</taxon>
        <taxon>Lachnospiraceae</taxon>
        <taxon>Candidatus Epulonipiscium</taxon>
    </lineage>
</organism>
<accession>A0ACC8X905</accession>